<keyword evidence="5" id="KW-1185">Reference proteome</keyword>
<dbReference type="GO" id="GO:0033922">
    <property type="term" value="F:peptidoglycan beta-N-acetylmuramidase activity"/>
    <property type="evidence" value="ECO:0007669"/>
    <property type="project" value="InterPro"/>
</dbReference>
<evidence type="ECO:0000259" key="3">
    <source>
        <dbReference type="Pfam" id="PF20732"/>
    </source>
</evidence>
<organism evidence="4 5">
    <name type="scientific">Smittium culicis</name>
    <dbReference type="NCBI Taxonomy" id="133412"/>
    <lineage>
        <taxon>Eukaryota</taxon>
        <taxon>Fungi</taxon>
        <taxon>Fungi incertae sedis</taxon>
        <taxon>Zoopagomycota</taxon>
        <taxon>Kickxellomycotina</taxon>
        <taxon>Harpellomycetes</taxon>
        <taxon>Harpellales</taxon>
        <taxon>Legeriomycetaceae</taxon>
        <taxon>Smittium</taxon>
    </lineage>
</organism>
<dbReference type="Pfam" id="PF07075">
    <property type="entry name" value="NamZ_N"/>
    <property type="match status" value="1"/>
</dbReference>
<dbReference type="PIRSF" id="PIRSF016719">
    <property type="entry name" value="UCP016719"/>
    <property type="match status" value="1"/>
</dbReference>
<accession>A0A1R1XIM8</accession>
<dbReference type="InterPro" id="IPR008302">
    <property type="entry name" value="NamZ"/>
</dbReference>
<dbReference type="Gene3D" id="3.40.50.12170">
    <property type="entry name" value="Uncharacterised protein PF07075, DUF1343"/>
    <property type="match status" value="1"/>
</dbReference>
<gene>
    <name evidence="4" type="ORF">AYI70_g7851</name>
</gene>
<evidence type="ECO:0000313" key="5">
    <source>
        <dbReference type="Proteomes" id="UP000187283"/>
    </source>
</evidence>
<evidence type="ECO:0000256" key="1">
    <source>
        <dbReference type="SAM" id="SignalP"/>
    </source>
</evidence>
<evidence type="ECO:0000259" key="2">
    <source>
        <dbReference type="Pfam" id="PF07075"/>
    </source>
</evidence>
<keyword evidence="1" id="KW-0732">Signal</keyword>
<dbReference type="Proteomes" id="UP000187283">
    <property type="component" value="Unassembled WGS sequence"/>
</dbReference>
<dbReference type="InterPro" id="IPR048502">
    <property type="entry name" value="NamZ_N"/>
</dbReference>
<feature type="chain" id="PRO_5013000604" description="DUF1343 domain-containing protein" evidence="1">
    <location>
        <begin position="19"/>
        <end position="423"/>
    </location>
</feature>
<reference evidence="4 5" key="1">
    <citation type="submission" date="2017-01" db="EMBL/GenBank/DDBJ databases">
        <authorList>
            <person name="Mah S.A."/>
            <person name="Swanson W.J."/>
            <person name="Moy G.W."/>
            <person name="Vacquier V.D."/>
        </authorList>
    </citation>
    <scope>NUCLEOTIDE SEQUENCE [LARGE SCALE GENOMIC DNA]</scope>
    <source>
        <strain evidence="4 5">GSMNP</strain>
    </source>
</reference>
<dbReference type="EMBL" id="LSSN01003055">
    <property type="protein sequence ID" value="OMJ14466.1"/>
    <property type="molecule type" value="Genomic_DNA"/>
</dbReference>
<dbReference type="AlphaFoldDB" id="A0A1R1XIM8"/>
<dbReference type="Pfam" id="PF20732">
    <property type="entry name" value="NamZ_C"/>
    <property type="match status" value="1"/>
</dbReference>
<evidence type="ECO:0000313" key="4">
    <source>
        <dbReference type="EMBL" id="OMJ14466.1"/>
    </source>
</evidence>
<name>A0A1R1XIM8_9FUNG</name>
<dbReference type="InterPro" id="IPR048503">
    <property type="entry name" value="NamZ_C"/>
</dbReference>
<dbReference type="STRING" id="133412.A0A1R1XIM8"/>
<feature type="signal peptide" evidence="1">
    <location>
        <begin position="1"/>
        <end position="18"/>
    </location>
</feature>
<dbReference type="Gene3D" id="3.90.1150.140">
    <property type="match status" value="1"/>
</dbReference>
<feature type="domain" description="Peptidoglycan beta-N-acetylmuramidase NamZ N-terminal" evidence="2">
    <location>
        <begin position="49"/>
        <end position="264"/>
    </location>
</feature>
<proteinExistence type="predicted"/>
<feature type="domain" description="Peptidoglycan beta-N-acetylmuramidase NamZ C-terminal" evidence="3">
    <location>
        <begin position="269"/>
        <end position="423"/>
    </location>
</feature>
<dbReference type="PANTHER" id="PTHR42915">
    <property type="entry name" value="HYPOTHETICAL 460 KDA PROTEIN IN FEUA-SIGW INTERGENIC REGION [PRECURSOR]"/>
    <property type="match status" value="1"/>
</dbReference>
<comment type="caution">
    <text evidence="4">The sequence shown here is derived from an EMBL/GenBank/DDBJ whole genome shotgun (WGS) entry which is preliminary data.</text>
</comment>
<dbReference type="PANTHER" id="PTHR42915:SF1">
    <property type="entry name" value="PEPTIDOGLYCAN BETA-N-ACETYLMURAMIDASE NAMZ"/>
    <property type="match status" value="1"/>
</dbReference>
<dbReference type="OrthoDB" id="2017677at2759"/>
<evidence type="ECO:0008006" key="6">
    <source>
        <dbReference type="Google" id="ProtNLM"/>
    </source>
</evidence>
<sequence>MKISFSFLAASLLGLAHGYTPINDNIKIGFDMWFQSIQDRCANKKVKFGFVLDTSSITKSAYHDIDVILKSNKIKMVGAIAPGRGIRGDTYDGPQASPGVYTDAATGLNVTDAYNFTSGSDWSNAYTSMNADVIVFDIQDIGARFYPRIWSLYDALVGAAISEKKIIVLDRPNPIGGTVVDGEVISPGFESQLGKAPISIQHGMTIGELATMFNEEFLPKDQQLSGKSIKKAKLEVIKMTGWDRNMFFDQTGLDWYTPAGFVPTPDTPLFYAGTGIFTEINISDGRGTTIPFEVFGADYIADLGLQSLAQKANSLNVPGVIYRQMYFAPWDSKFLNINCGGLETHIQDRNVFRPIASAIATLTAMRDVFPDRFNFVTEVIDKYYGNSKLRTMLESGDSYQSIINSYSSNLENFKTIRSKYLLY</sequence>
<protein>
    <recommendedName>
        <fullName evidence="6">DUF1343 domain-containing protein</fullName>
    </recommendedName>
</protein>